<dbReference type="Proteomes" id="UP000242008">
    <property type="component" value="Unassembled WGS sequence"/>
</dbReference>
<evidence type="ECO:0000313" key="2">
    <source>
        <dbReference type="Proteomes" id="UP000242008"/>
    </source>
</evidence>
<name>A0ABX5I732_STACR</name>
<reference evidence="1 2" key="1">
    <citation type="journal article" date="2016" name="Front. Microbiol.">
        <title>Comprehensive Phylogenetic Analysis of Bovine Non-aureus Staphylococci Species Based on Whole-Genome Sequencing.</title>
        <authorList>
            <person name="Naushad S."/>
            <person name="Barkema H.W."/>
            <person name="Luby C."/>
            <person name="Condas L.A."/>
            <person name="Nobrega D.B."/>
            <person name="Carson D.A."/>
            <person name="De Buck J."/>
        </authorList>
    </citation>
    <scope>NUCLEOTIDE SEQUENCE [LARGE SCALE GENOMIC DNA]</scope>
    <source>
        <strain evidence="1 2">SNUC 1363</strain>
    </source>
</reference>
<comment type="caution">
    <text evidence="1">The sequence shown here is derived from an EMBL/GenBank/DDBJ whole genome shotgun (WGS) entry which is preliminary data.</text>
</comment>
<evidence type="ECO:0000313" key="1">
    <source>
        <dbReference type="EMBL" id="PTG69076.1"/>
    </source>
</evidence>
<accession>A0ABX5I732</accession>
<dbReference type="EMBL" id="PZAO01000021">
    <property type="protein sequence ID" value="PTG69076.1"/>
    <property type="molecule type" value="Genomic_DNA"/>
</dbReference>
<proteinExistence type="predicted"/>
<protein>
    <submittedName>
        <fullName evidence="1">Uncharacterized protein</fullName>
    </submittedName>
</protein>
<sequence>MKKSKFELLEEYANQFYDGHYTIMKFTTNYRVAFGTLYSSDYDELRNDISKMAEGKTLELACENCIVNKVEL</sequence>
<gene>
    <name evidence="1" type="ORF">BU676_08675</name>
</gene>
<organism evidence="1 2">
    <name type="scientific">Staphylococcus chromogenes</name>
    <name type="common">Staphylococcus hyicus subsp. chromogenes</name>
    <dbReference type="NCBI Taxonomy" id="46126"/>
    <lineage>
        <taxon>Bacteria</taxon>
        <taxon>Bacillati</taxon>
        <taxon>Bacillota</taxon>
        <taxon>Bacilli</taxon>
        <taxon>Bacillales</taxon>
        <taxon>Staphylococcaceae</taxon>
        <taxon>Staphylococcus</taxon>
    </lineage>
</organism>
<keyword evidence="2" id="KW-1185">Reference proteome</keyword>
<dbReference type="RefSeq" id="WP_107372685.1">
    <property type="nucleotide sequence ID" value="NZ_PZAO01000021.1"/>
</dbReference>